<keyword evidence="4" id="KW-1185">Reference proteome</keyword>
<dbReference type="PANTHER" id="PTHR43037:SF1">
    <property type="entry name" value="BLL1128 PROTEIN"/>
    <property type="match status" value="1"/>
</dbReference>
<sequence>MHIDIADLVRRSHAMARAATGLGSAPSGDGALREVPGFGNDPGNLRMLEFVPESLPPGAPLVVALHGCTQTAGAYDRGTGWSTLAARQRFALLLPEQRPTNNANRCFNWFEPAHTARDRGEAASIQQMVAHMVARHRLDPKRVFVTGLSAGGAMTSVMLATYPESFAAGAIIAGLPYGAAQSAAEAFEAMAIGRPRPAADWAEAVRRASPHPGPWPRVAVWQGDADTTVRPANAQEILKQWRALHGLDAAPETGTALSPSHSLEVWRGPDGRAVLEHHAITGLAHGVPIAPGQGEAALGEAAPFILDADLSSTEAIAGFFGLDQPPRAGSWLERVITVGRDGIAHLLPHASAPTRPAEAPPPAAAHAGPGAIIRRALRAAGLLDR</sequence>
<accession>A0A4V2WM05</accession>
<dbReference type="InterPro" id="IPR010126">
    <property type="entry name" value="Esterase_phb"/>
</dbReference>
<comment type="caution">
    <text evidence="3">The sequence shown here is derived from an EMBL/GenBank/DDBJ whole genome shotgun (WGS) entry which is preliminary data.</text>
</comment>
<reference evidence="3 4" key="1">
    <citation type="submission" date="2019-03" db="EMBL/GenBank/DDBJ databases">
        <title>Paracraurococcus aquatilis NE82 genome sequence.</title>
        <authorList>
            <person name="Zhao Y."/>
            <person name="Du Z."/>
        </authorList>
    </citation>
    <scope>NUCLEOTIDE SEQUENCE [LARGE SCALE GENOMIC DNA]</scope>
    <source>
        <strain evidence="3 4">NE82</strain>
    </source>
</reference>
<evidence type="ECO:0000313" key="4">
    <source>
        <dbReference type="Proteomes" id="UP000295023"/>
    </source>
</evidence>
<dbReference type="InterPro" id="IPR050955">
    <property type="entry name" value="Plant_Biomass_Hydrol_Est"/>
</dbReference>
<dbReference type="Gene3D" id="3.40.50.1820">
    <property type="entry name" value="alpha/beta hydrolase"/>
    <property type="match status" value="1"/>
</dbReference>
<evidence type="ECO:0000256" key="2">
    <source>
        <dbReference type="ARBA" id="ARBA00022801"/>
    </source>
</evidence>
<organism evidence="3 4">
    <name type="scientific">Roseicella aquatilis</name>
    <dbReference type="NCBI Taxonomy" id="2527868"/>
    <lineage>
        <taxon>Bacteria</taxon>
        <taxon>Pseudomonadati</taxon>
        <taxon>Pseudomonadota</taxon>
        <taxon>Alphaproteobacteria</taxon>
        <taxon>Acetobacterales</taxon>
        <taxon>Roseomonadaceae</taxon>
        <taxon>Roseicella</taxon>
    </lineage>
</organism>
<dbReference type="Pfam" id="PF10503">
    <property type="entry name" value="Esterase_PHB"/>
    <property type="match status" value="1"/>
</dbReference>
<keyword evidence="2" id="KW-0378">Hydrolase</keyword>
<gene>
    <name evidence="3" type="ORF">EXY23_04460</name>
</gene>
<keyword evidence="1" id="KW-0732">Signal</keyword>
<dbReference type="PANTHER" id="PTHR43037">
    <property type="entry name" value="UNNAMED PRODUCT-RELATED"/>
    <property type="match status" value="1"/>
</dbReference>
<dbReference type="InterPro" id="IPR029058">
    <property type="entry name" value="AB_hydrolase_fold"/>
</dbReference>
<evidence type="ECO:0000313" key="3">
    <source>
        <dbReference type="EMBL" id="TCZ65587.1"/>
    </source>
</evidence>
<dbReference type="GO" id="GO:0005576">
    <property type="term" value="C:extracellular region"/>
    <property type="evidence" value="ECO:0007669"/>
    <property type="project" value="InterPro"/>
</dbReference>
<dbReference type="Proteomes" id="UP000295023">
    <property type="component" value="Unassembled WGS sequence"/>
</dbReference>
<dbReference type="RefSeq" id="WP_132285298.1">
    <property type="nucleotide sequence ID" value="NZ_SKBM01000003.1"/>
</dbReference>
<dbReference type="EMBL" id="SKBM01000003">
    <property type="protein sequence ID" value="TCZ65587.1"/>
    <property type="molecule type" value="Genomic_DNA"/>
</dbReference>
<dbReference type="AlphaFoldDB" id="A0A4V2WM05"/>
<dbReference type="SUPFAM" id="SSF53474">
    <property type="entry name" value="alpha/beta-Hydrolases"/>
    <property type="match status" value="2"/>
</dbReference>
<proteinExistence type="predicted"/>
<dbReference type="OrthoDB" id="9767239at2"/>
<name>A0A4V2WM05_9PROT</name>
<dbReference type="GO" id="GO:0016787">
    <property type="term" value="F:hydrolase activity"/>
    <property type="evidence" value="ECO:0007669"/>
    <property type="project" value="UniProtKB-KW"/>
</dbReference>
<evidence type="ECO:0000256" key="1">
    <source>
        <dbReference type="ARBA" id="ARBA00022729"/>
    </source>
</evidence>
<dbReference type="NCBIfam" id="TIGR01840">
    <property type="entry name" value="esterase_phb"/>
    <property type="match status" value="1"/>
</dbReference>
<protein>
    <submittedName>
        <fullName evidence="3">PHB depolymerase family esterase</fullName>
    </submittedName>
</protein>